<proteinExistence type="evidence at transcript level"/>
<dbReference type="PROSITE" id="PS51667">
    <property type="entry name" value="WRC"/>
    <property type="match status" value="1"/>
</dbReference>
<keyword evidence="3 4" id="KW-0539">Nucleus</keyword>
<dbReference type="Pfam" id="PF08880">
    <property type="entry name" value="QLQ"/>
    <property type="match status" value="1"/>
</dbReference>
<dbReference type="AlphaFoldDB" id="A0A0K0M703"/>
<name>A0A0K0M703_PINTB</name>
<dbReference type="InterPro" id="IPR031137">
    <property type="entry name" value="GRF"/>
</dbReference>
<feature type="region of interest" description="Disordered" evidence="5">
    <location>
        <begin position="327"/>
        <end position="355"/>
    </location>
</feature>
<protein>
    <recommendedName>
        <fullName evidence="4">Growth-regulating factor</fullName>
    </recommendedName>
</protein>
<evidence type="ECO:0000256" key="3">
    <source>
        <dbReference type="ARBA" id="ARBA00023242"/>
    </source>
</evidence>
<feature type="compositionally biased region" description="Low complexity" evidence="5">
    <location>
        <begin position="327"/>
        <end position="341"/>
    </location>
</feature>
<dbReference type="EMBL" id="KJ711052">
    <property type="protein sequence ID" value="AJP06297.1"/>
    <property type="molecule type" value="mRNA"/>
</dbReference>
<sequence length="716" mass="76695">MDFSAACLDGMLGGGLNSSSNNANGNGHRLCRSASEMDLEQTSRDQDWRSSSSATIKMARTDSFPTLMRSSSVISDASAARMENNNNSSAASDLLESAEAAMLMRSDSPYRSCLPFYHHQQQQQPQQAGGYQYTNNNNKPSGLPLSMGRAETMNSAGMHAILAGTRSPFTPSQWQELEQQALIFKYMMAGVPVPPDLLIPLRRNINIFSSLPVTGSTLRSNLGWSSFHLGYAANNADPEPGRCRRTDGKKWRCSRDAVPDQKYCERHMNRGRHRSRKPVEGQTPHHHHSATAQSSSTSGAANNSSSASSLAAAAARSAVTATTVTTTTATSATASSTSSQTNLLRSSISTHQQQQQQIGTKLSVFPASLSAGGGGVASPAASVSPFQIPLNVDRYLNGMKGDIEGPMFESSSQSINGLSMLSTMNNTWGSRNMVPAKTTSNNGMMSYETRTLIDDGGQDFGLLNQNQMSSLLSMTQNQNNDSQALQGFGAGNDEQQQRGIRHNFFDDWPRTSRDRSTAISWTEMERMRSSTSSSATKLSISIPSDFDSPGSPRCDKLMLSPLKLSMSRDTDPLGIDPTTQMGLGMGMGMGMGLANQTSEVQCRQKQTNWIPITWESPVGGPLAEVLNSTKDCNVKNSALNLMTDGWDCSPRGGDSSRMASPTGVLQKTFGSLSDSSTGSSPRAVHVAKAAHDSAGICENLRTVTFVTGASAPISTT</sequence>
<dbReference type="InterPro" id="IPR014977">
    <property type="entry name" value="WRC_dom"/>
</dbReference>
<evidence type="ECO:0000256" key="1">
    <source>
        <dbReference type="ARBA" id="ARBA00004123"/>
    </source>
</evidence>
<dbReference type="GO" id="GO:0005634">
    <property type="term" value="C:nucleus"/>
    <property type="evidence" value="ECO:0007669"/>
    <property type="project" value="UniProtKB-SubCell"/>
</dbReference>
<comment type="domain">
    <text evidence="4">The QLQ domain and WRC domain may be involved in protein-protein interaction and DNA-binding, respectively.</text>
</comment>
<dbReference type="GO" id="GO:0005524">
    <property type="term" value="F:ATP binding"/>
    <property type="evidence" value="ECO:0007669"/>
    <property type="project" value="UniProtKB-UniRule"/>
</dbReference>
<dbReference type="PANTHER" id="PTHR31602">
    <property type="entry name" value="GROWTH-REGULATING FACTOR 5"/>
    <property type="match status" value="1"/>
</dbReference>
<comment type="similarity">
    <text evidence="2 4">Belongs to the GRF family.</text>
</comment>
<feature type="domain" description="QLQ" evidence="6">
    <location>
        <begin position="168"/>
        <end position="203"/>
    </location>
</feature>
<evidence type="ECO:0000256" key="5">
    <source>
        <dbReference type="SAM" id="MobiDB-lite"/>
    </source>
</evidence>
<dbReference type="SMART" id="SM00951">
    <property type="entry name" value="QLQ"/>
    <property type="match status" value="1"/>
</dbReference>
<dbReference type="PANTHER" id="PTHR31602:SF8">
    <property type="entry name" value="GROWTH-REGULATING FACTOR 5"/>
    <property type="match status" value="1"/>
</dbReference>
<evidence type="ECO:0000259" key="7">
    <source>
        <dbReference type="PROSITE" id="PS51667"/>
    </source>
</evidence>
<evidence type="ECO:0000256" key="4">
    <source>
        <dbReference type="RuleBase" id="RU367127"/>
    </source>
</evidence>
<dbReference type="GO" id="GO:0032502">
    <property type="term" value="P:developmental process"/>
    <property type="evidence" value="ECO:0007669"/>
    <property type="project" value="InterPro"/>
</dbReference>
<comment type="subcellular location">
    <subcellularLocation>
        <location evidence="1 4">Nucleus</location>
    </subcellularLocation>
</comment>
<dbReference type="InterPro" id="IPR014978">
    <property type="entry name" value="Gln-Leu-Gln_QLQ"/>
</dbReference>
<dbReference type="PROSITE" id="PS51666">
    <property type="entry name" value="QLQ"/>
    <property type="match status" value="1"/>
</dbReference>
<comment type="function">
    <text evidence="4">Transcription activator.</text>
</comment>
<evidence type="ECO:0000313" key="8">
    <source>
        <dbReference type="EMBL" id="AJP06297.1"/>
    </source>
</evidence>
<organism evidence="8">
    <name type="scientific">Pinus tabuliformis</name>
    <name type="common">Chinese red pine</name>
    <name type="synonym">Pinus leucosperma</name>
    <dbReference type="NCBI Taxonomy" id="88731"/>
    <lineage>
        <taxon>Eukaryota</taxon>
        <taxon>Viridiplantae</taxon>
        <taxon>Streptophyta</taxon>
        <taxon>Embryophyta</taxon>
        <taxon>Tracheophyta</taxon>
        <taxon>Spermatophyta</taxon>
        <taxon>Pinopsida</taxon>
        <taxon>Pinidae</taxon>
        <taxon>Conifers I</taxon>
        <taxon>Pinales</taxon>
        <taxon>Pinaceae</taxon>
        <taxon>Pinus</taxon>
        <taxon>Pinus subgen. Pinus</taxon>
    </lineage>
</organism>
<reference evidence="8" key="1">
    <citation type="submission" date="2014-04" db="EMBL/GenBank/DDBJ databases">
        <title>The genes involved in the male and female cone development in Pinus tabuliformis.</title>
        <authorList>
            <person name="Niu S."/>
            <person name="Li W."/>
            <person name="Chen X."/>
        </authorList>
    </citation>
    <scope>NUCLEOTIDE SEQUENCE</scope>
</reference>
<feature type="compositionally biased region" description="Low complexity" evidence="5">
    <location>
        <begin position="290"/>
        <end position="304"/>
    </location>
</feature>
<feature type="region of interest" description="Disordered" evidence="5">
    <location>
        <begin position="264"/>
        <end position="304"/>
    </location>
</feature>
<dbReference type="GO" id="GO:0006355">
    <property type="term" value="P:regulation of DNA-templated transcription"/>
    <property type="evidence" value="ECO:0007669"/>
    <property type="project" value="InterPro"/>
</dbReference>
<feature type="region of interest" description="Disordered" evidence="5">
    <location>
        <begin position="118"/>
        <end position="138"/>
    </location>
</feature>
<keyword evidence="4" id="KW-0010">Activator</keyword>
<keyword evidence="4" id="KW-0805">Transcription regulation</keyword>
<keyword evidence="4" id="KW-0804">Transcription</keyword>
<feature type="compositionally biased region" description="Polar residues" evidence="5">
    <location>
        <begin position="342"/>
        <end position="351"/>
    </location>
</feature>
<dbReference type="GO" id="GO:0006351">
    <property type="term" value="P:DNA-templated transcription"/>
    <property type="evidence" value="ECO:0007669"/>
    <property type="project" value="UniProtKB-UniRule"/>
</dbReference>
<evidence type="ECO:0000256" key="2">
    <source>
        <dbReference type="ARBA" id="ARBA00008122"/>
    </source>
</evidence>
<dbReference type="Pfam" id="PF08879">
    <property type="entry name" value="WRC"/>
    <property type="match status" value="1"/>
</dbReference>
<evidence type="ECO:0000259" key="6">
    <source>
        <dbReference type="PROSITE" id="PS51666"/>
    </source>
</evidence>
<accession>A0A0K0M703</accession>
<feature type="domain" description="WRC" evidence="7">
    <location>
        <begin position="237"/>
        <end position="281"/>
    </location>
</feature>